<organism evidence="2 3">
    <name type="scientific">Tessaracoccus oleiagri</name>
    <dbReference type="NCBI Taxonomy" id="686624"/>
    <lineage>
        <taxon>Bacteria</taxon>
        <taxon>Bacillati</taxon>
        <taxon>Actinomycetota</taxon>
        <taxon>Actinomycetes</taxon>
        <taxon>Propionibacteriales</taxon>
        <taxon>Propionibacteriaceae</taxon>
        <taxon>Tessaracoccus</taxon>
    </lineage>
</organism>
<dbReference type="Pfam" id="PF00535">
    <property type="entry name" value="Glycos_transf_2"/>
    <property type="match status" value="1"/>
</dbReference>
<evidence type="ECO:0000313" key="3">
    <source>
        <dbReference type="Proteomes" id="UP000199475"/>
    </source>
</evidence>
<dbReference type="SUPFAM" id="SSF53448">
    <property type="entry name" value="Nucleotide-diphospho-sugar transferases"/>
    <property type="match status" value="1"/>
</dbReference>
<protein>
    <recommendedName>
        <fullName evidence="1">Glycosyltransferase 2-like domain-containing protein</fullName>
    </recommendedName>
</protein>
<dbReference type="EMBL" id="FNGP01000007">
    <property type="protein sequence ID" value="SDL82577.1"/>
    <property type="molecule type" value="Genomic_DNA"/>
</dbReference>
<proteinExistence type="predicted"/>
<dbReference type="AlphaFoldDB" id="A0A1G9N8X5"/>
<feature type="domain" description="Glycosyltransferase 2-like" evidence="1">
    <location>
        <begin position="8"/>
        <end position="184"/>
    </location>
</feature>
<keyword evidence="3" id="KW-1185">Reference proteome</keyword>
<dbReference type="Proteomes" id="UP000199475">
    <property type="component" value="Unassembled WGS sequence"/>
</dbReference>
<name>A0A1G9N8X5_9ACTN</name>
<sequence length="318" mass="35991">MTETVDVSVVIVNWNTRDLLLGVIQSLLETTRRTAMEIIVVDNASHDGSPEAVRERYPSVQIIVNDDNLGFARANNVGFRAARGRAVCLVNTDVVALDGVIDTLYAYLVEHPEVAMVGPRTYNEQGGTRQNCRRFPSLLNAVGDHLWLKRTGLVPGRSLPPETYDHTHPAEVLSGCFLMVRREAMDRVGMLDEDFFFYGEDTDWGKRFHDAGWVSVYHPEAEAIHFGGGSTKAYPVKYYLIMEKSDLLYWRKHHPLWERAVYAVVRLLHHAVSTVAWAAIWVLLPRRREQAALKVRGSVINAVWLLTRRSLVVTPGWS</sequence>
<evidence type="ECO:0000259" key="1">
    <source>
        <dbReference type="Pfam" id="PF00535"/>
    </source>
</evidence>
<gene>
    <name evidence="2" type="ORF">SAMN04488242_2957</name>
</gene>
<dbReference type="PANTHER" id="PTHR43179:SF7">
    <property type="entry name" value="RHAMNOSYLTRANSFERASE WBBL"/>
    <property type="match status" value="1"/>
</dbReference>
<dbReference type="InterPro" id="IPR029044">
    <property type="entry name" value="Nucleotide-diphossugar_trans"/>
</dbReference>
<dbReference type="STRING" id="686624.SAMN04488242_2957"/>
<dbReference type="RefSeq" id="WP_093253855.1">
    <property type="nucleotide sequence ID" value="NZ_FNGP01000007.1"/>
</dbReference>
<evidence type="ECO:0000313" key="2">
    <source>
        <dbReference type="EMBL" id="SDL82577.1"/>
    </source>
</evidence>
<accession>A0A1G9N8X5</accession>
<dbReference type="OrthoDB" id="9771846at2"/>
<dbReference type="PANTHER" id="PTHR43179">
    <property type="entry name" value="RHAMNOSYLTRANSFERASE WBBL"/>
    <property type="match status" value="1"/>
</dbReference>
<dbReference type="Gene3D" id="3.90.550.10">
    <property type="entry name" value="Spore Coat Polysaccharide Biosynthesis Protein SpsA, Chain A"/>
    <property type="match status" value="1"/>
</dbReference>
<reference evidence="2 3" key="1">
    <citation type="submission" date="2016-10" db="EMBL/GenBank/DDBJ databases">
        <authorList>
            <person name="de Groot N.N."/>
        </authorList>
    </citation>
    <scope>NUCLEOTIDE SEQUENCE [LARGE SCALE GENOMIC DNA]</scope>
    <source>
        <strain evidence="2 3">CGMCC 1.9159</strain>
    </source>
</reference>
<dbReference type="InterPro" id="IPR001173">
    <property type="entry name" value="Glyco_trans_2-like"/>
</dbReference>
<dbReference type="CDD" id="cd04186">
    <property type="entry name" value="GT_2_like_c"/>
    <property type="match status" value="1"/>
</dbReference>